<dbReference type="GO" id="GO:0008270">
    <property type="term" value="F:zinc ion binding"/>
    <property type="evidence" value="ECO:0007669"/>
    <property type="project" value="UniProtKB-UniRule"/>
</dbReference>
<dbReference type="PIRSF" id="PIRSF004761">
    <property type="entry name" value="Hydrgn_mat_HypA"/>
    <property type="match status" value="1"/>
</dbReference>
<dbReference type="Gene3D" id="3.30.2320.80">
    <property type="match status" value="1"/>
</dbReference>
<keyword evidence="3 5" id="KW-0479">Metal-binding</keyword>
<evidence type="ECO:0000313" key="6">
    <source>
        <dbReference type="EMBL" id="QLI05514.1"/>
    </source>
</evidence>
<feature type="binding site" evidence="5">
    <location>
        <position position="89"/>
    </location>
    <ligand>
        <name>Zn(2+)</name>
        <dbReference type="ChEBI" id="CHEBI:29105"/>
    </ligand>
</feature>
<evidence type="ECO:0000256" key="4">
    <source>
        <dbReference type="ARBA" id="ARBA00022833"/>
    </source>
</evidence>
<dbReference type="InterPro" id="IPR020538">
    <property type="entry name" value="Hydgase_Ni_incorp_HypA/HybF_CS"/>
</dbReference>
<dbReference type="PANTHER" id="PTHR34535:SF3">
    <property type="entry name" value="HYDROGENASE MATURATION FACTOR HYPA"/>
    <property type="match status" value="1"/>
</dbReference>
<dbReference type="GO" id="GO:0051604">
    <property type="term" value="P:protein maturation"/>
    <property type="evidence" value="ECO:0007669"/>
    <property type="project" value="InterPro"/>
</dbReference>
<keyword evidence="2 5" id="KW-0533">Nickel</keyword>
<dbReference type="KEGG" id="cinf:CINF_1009"/>
<sequence length="113" mass="12786">MHELSIVQDLFKLCETNAMQNASKQICKIEIQIGRLSGVEPYYLKNAFDAFKIGTICADAELLIQIQDIMIECADCGFNSYIELDEFLCPNCKSKNIKVTAGEDILLMRLEMI</sequence>
<dbReference type="Pfam" id="PF01155">
    <property type="entry name" value="HypA"/>
    <property type="match status" value="1"/>
</dbReference>
<dbReference type="PANTHER" id="PTHR34535">
    <property type="entry name" value="HYDROGENASE MATURATION FACTOR HYPA"/>
    <property type="match status" value="1"/>
</dbReference>
<feature type="binding site" evidence="5">
    <location>
        <position position="76"/>
    </location>
    <ligand>
        <name>Zn(2+)</name>
        <dbReference type="ChEBI" id="CHEBI:29105"/>
    </ligand>
</feature>
<dbReference type="AlphaFoldDB" id="A0A7H9CMR2"/>
<organism evidence="6 7">
    <name type="scientific">Candidatus Campylobacter infans</name>
    <dbReference type="NCBI Taxonomy" id="2561898"/>
    <lineage>
        <taxon>Bacteria</taxon>
        <taxon>Pseudomonadati</taxon>
        <taxon>Campylobacterota</taxon>
        <taxon>Epsilonproteobacteria</taxon>
        <taxon>Campylobacterales</taxon>
        <taxon>Campylobacteraceae</taxon>
        <taxon>Campylobacter</taxon>
    </lineage>
</organism>
<comment type="similarity">
    <text evidence="1 5">Belongs to the HypA/HybF family.</text>
</comment>
<feature type="binding site" evidence="5">
    <location>
        <position position="73"/>
    </location>
    <ligand>
        <name>Zn(2+)</name>
        <dbReference type="ChEBI" id="CHEBI:29105"/>
    </ligand>
</feature>
<evidence type="ECO:0000256" key="2">
    <source>
        <dbReference type="ARBA" id="ARBA00022596"/>
    </source>
</evidence>
<dbReference type="PROSITE" id="PS01249">
    <property type="entry name" value="HYPA"/>
    <property type="match status" value="1"/>
</dbReference>
<evidence type="ECO:0000256" key="5">
    <source>
        <dbReference type="HAMAP-Rule" id="MF_00213"/>
    </source>
</evidence>
<protein>
    <recommendedName>
        <fullName evidence="5">Hydrogenase maturation factor HypA</fullName>
    </recommendedName>
</protein>
<gene>
    <name evidence="5 6" type="primary">hypA</name>
    <name evidence="6" type="ORF">CINF_1009</name>
</gene>
<reference evidence="6 7" key="1">
    <citation type="submission" date="2020-02" db="EMBL/GenBank/DDBJ databases">
        <title>Complete genome sequence of the novel Campylobacter species Candidatus Campylobacter infans.</title>
        <authorList>
            <person name="Duim B."/>
            <person name="Zomer A."/>
            <person name="van der Graaf L."/>
            <person name="Wagenaar J."/>
        </authorList>
    </citation>
    <scope>NUCLEOTIDE SEQUENCE [LARGE SCALE GENOMIC DNA]</scope>
    <source>
        <strain evidence="6 7">19S00001</strain>
    </source>
</reference>
<dbReference type="HAMAP" id="MF_00213">
    <property type="entry name" value="HypA_HybF"/>
    <property type="match status" value="1"/>
</dbReference>
<dbReference type="GO" id="GO:0016151">
    <property type="term" value="F:nickel cation binding"/>
    <property type="evidence" value="ECO:0007669"/>
    <property type="project" value="UniProtKB-UniRule"/>
</dbReference>
<keyword evidence="7" id="KW-1185">Reference proteome</keyword>
<proteinExistence type="inferred from homology"/>
<feature type="binding site" evidence="5">
    <location>
        <position position="2"/>
    </location>
    <ligand>
        <name>Ni(2+)</name>
        <dbReference type="ChEBI" id="CHEBI:49786"/>
    </ligand>
</feature>
<evidence type="ECO:0000256" key="3">
    <source>
        <dbReference type="ARBA" id="ARBA00022723"/>
    </source>
</evidence>
<comment type="function">
    <text evidence="5">Involved in the maturation of [NiFe] hydrogenases. Required for nickel insertion into the metal center of the hydrogenase.</text>
</comment>
<name>A0A7H9CMR2_9BACT</name>
<dbReference type="EMBL" id="CP049075">
    <property type="protein sequence ID" value="QLI05514.1"/>
    <property type="molecule type" value="Genomic_DNA"/>
</dbReference>
<dbReference type="RefSeq" id="WP_178695329.1">
    <property type="nucleotide sequence ID" value="NZ_CP049075.1"/>
</dbReference>
<keyword evidence="4 5" id="KW-0862">Zinc</keyword>
<accession>A0A7H9CMR2</accession>
<feature type="binding site" evidence="5">
    <location>
        <position position="92"/>
    </location>
    <ligand>
        <name>Zn(2+)</name>
        <dbReference type="ChEBI" id="CHEBI:29105"/>
    </ligand>
</feature>
<dbReference type="Proteomes" id="UP000509414">
    <property type="component" value="Chromosome"/>
</dbReference>
<evidence type="ECO:0000313" key="7">
    <source>
        <dbReference type="Proteomes" id="UP000509414"/>
    </source>
</evidence>
<dbReference type="InterPro" id="IPR000688">
    <property type="entry name" value="HypA/HybF"/>
</dbReference>
<evidence type="ECO:0000256" key="1">
    <source>
        <dbReference type="ARBA" id="ARBA00010748"/>
    </source>
</evidence>